<dbReference type="InterPro" id="IPR014436">
    <property type="entry name" value="Extradiol_dOase_DODA"/>
</dbReference>
<comment type="similarity">
    <text evidence="2">Belongs to the DODA-type extradiol aromatic ring-opening dioxygenase family.</text>
</comment>
<dbReference type="Proteomes" id="UP000620139">
    <property type="component" value="Unassembled WGS sequence"/>
</dbReference>
<organism evidence="7 8">
    <name type="scientific">Inhella gelatinilytica</name>
    <dbReference type="NCBI Taxonomy" id="2795030"/>
    <lineage>
        <taxon>Bacteria</taxon>
        <taxon>Pseudomonadati</taxon>
        <taxon>Pseudomonadota</taxon>
        <taxon>Betaproteobacteria</taxon>
        <taxon>Burkholderiales</taxon>
        <taxon>Sphaerotilaceae</taxon>
        <taxon>Inhella</taxon>
    </lineage>
</organism>
<keyword evidence="5" id="KW-0560">Oxidoreductase</keyword>
<dbReference type="AlphaFoldDB" id="A0A931ISY5"/>
<evidence type="ECO:0000259" key="6">
    <source>
        <dbReference type="Pfam" id="PF02900"/>
    </source>
</evidence>
<comment type="cofactor">
    <cofactor evidence="1">
        <name>Zn(2+)</name>
        <dbReference type="ChEBI" id="CHEBI:29105"/>
    </cofactor>
</comment>
<dbReference type="Gene3D" id="3.40.830.10">
    <property type="entry name" value="LigB-like"/>
    <property type="match status" value="1"/>
</dbReference>
<feature type="domain" description="Extradiol ring-cleavage dioxygenase class III enzyme subunit B" evidence="6">
    <location>
        <begin position="41"/>
        <end position="259"/>
    </location>
</feature>
<evidence type="ECO:0000313" key="8">
    <source>
        <dbReference type="Proteomes" id="UP000620139"/>
    </source>
</evidence>
<evidence type="ECO:0000256" key="4">
    <source>
        <dbReference type="ARBA" id="ARBA00022833"/>
    </source>
</evidence>
<protein>
    <submittedName>
        <fullName evidence="7">Dioxygenase</fullName>
    </submittedName>
</protein>
<sequence>MPVAYVPHAGGPVGHVEMGLPPAEVAGWIAYWQSLRALPPCPPKAVLVISAHWEAPVPTVMSAAQPALLFDYGGFPPEAYRLRWPAPGDPALAARVGVLLNRAGFNTAEDPLRGYDHGTFVPLKFTYPDAAVPVVQLSLIAGLDPYLHIRLGRALAPLRDEGVFLVGSGDSFHNLRGFQPSSREAAEQFDAWLSAAVTAPAPEREARLVAWSQAPFARHCHPREEHLLPLMVMAGAAGDDAGQVSWRGPFMGLPQTGYHFA</sequence>
<accession>A0A931ISY5</accession>
<keyword evidence="4" id="KW-0862">Zinc</keyword>
<dbReference type="PIRSF" id="PIRSF006157">
    <property type="entry name" value="Doxgns_DODA"/>
    <property type="match status" value="1"/>
</dbReference>
<dbReference type="GO" id="GO:0008270">
    <property type="term" value="F:zinc ion binding"/>
    <property type="evidence" value="ECO:0007669"/>
    <property type="project" value="InterPro"/>
</dbReference>
<dbReference type="EMBL" id="JAEDAL010000001">
    <property type="protein sequence ID" value="MBH9551427.1"/>
    <property type="molecule type" value="Genomic_DNA"/>
</dbReference>
<comment type="caution">
    <text evidence="7">The sequence shown here is derived from an EMBL/GenBank/DDBJ whole genome shotgun (WGS) entry which is preliminary data.</text>
</comment>
<dbReference type="GO" id="GO:0016702">
    <property type="term" value="F:oxidoreductase activity, acting on single donors with incorporation of molecular oxygen, incorporation of two atoms of oxygen"/>
    <property type="evidence" value="ECO:0007669"/>
    <property type="project" value="UniProtKB-ARBA"/>
</dbReference>
<dbReference type="SUPFAM" id="SSF53213">
    <property type="entry name" value="LigB-like"/>
    <property type="match status" value="1"/>
</dbReference>
<name>A0A931ISY5_9BURK</name>
<dbReference type="GO" id="GO:0008198">
    <property type="term" value="F:ferrous iron binding"/>
    <property type="evidence" value="ECO:0007669"/>
    <property type="project" value="InterPro"/>
</dbReference>
<reference evidence="7" key="1">
    <citation type="submission" date="2020-12" db="EMBL/GenBank/DDBJ databases">
        <title>The genome sequence of Inhella sp. 4Y17.</title>
        <authorList>
            <person name="Liu Y."/>
        </authorList>
    </citation>
    <scope>NUCLEOTIDE SEQUENCE</scope>
    <source>
        <strain evidence="7">4Y10</strain>
    </source>
</reference>
<gene>
    <name evidence="7" type="ORF">I7X43_01085</name>
</gene>
<evidence type="ECO:0000313" key="7">
    <source>
        <dbReference type="EMBL" id="MBH9551427.1"/>
    </source>
</evidence>
<dbReference type="Pfam" id="PF02900">
    <property type="entry name" value="LigB"/>
    <property type="match status" value="1"/>
</dbReference>
<dbReference type="PANTHER" id="PTHR30096:SF0">
    <property type="entry name" value="4,5-DOPA DIOXYGENASE EXTRADIOL-LIKE PROTEIN"/>
    <property type="match status" value="1"/>
</dbReference>
<keyword evidence="7" id="KW-0223">Dioxygenase</keyword>
<dbReference type="PANTHER" id="PTHR30096">
    <property type="entry name" value="4,5-DOPA DIOXYGENASE EXTRADIOL-LIKE PROTEIN"/>
    <property type="match status" value="1"/>
</dbReference>
<evidence type="ECO:0000256" key="1">
    <source>
        <dbReference type="ARBA" id="ARBA00001947"/>
    </source>
</evidence>
<dbReference type="CDD" id="cd07363">
    <property type="entry name" value="45_DOPA_Dioxygenase"/>
    <property type="match status" value="1"/>
</dbReference>
<evidence type="ECO:0000256" key="3">
    <source>
        <dbReference type="ARBA" id="ARBA00022723"/>
    </source>
</evidence>
<proteinExistence type="inferred from homology"/>
<evidence type="ECO:0000256" key="2">
    <source>
        <dbReference type="ARBA" id="ARBA00007581"/>
    </source>
</evidence>
<keyword evidence="8" id="KW-1185">Reference proteome</keyword>
<keyword evidence="3" id="KW-0479">Metal-binding</keyword>
<evidence type="ECO:0000256" key="5">
    <source>
        <dbReference type="ARBA" id="ARBA00023002"/>
    </source>
</evidence>
<dbReference type="InterPro" id="IPR004183">
    <property type="entry name" value="Xdiol_dOase_suB"/>
</dbReference>